<accession>A0ABS5ERL2</accession>
<dbReference type="SUPFAM" id="SSF53187">
    <property type="entry name" value="Zn-dependent exopeptidases"/>
    <property type="match status" value="1"/>
</dbReference>
<name>A0ABS5ERL2_9PROT</name>
<gene>
    <name evidence="1" type="ORF">GXW71_01115</name>
</gene>
<evidence type="ECO:0000313" key="2">
    <source>
        <dbReference type="Proteomes" id="UP001196870"/>
    </source>
</evidence>
<reference evidence="2" key="1">
    <citation type="journal article" date="2021" name="Syst. Appl. Microbiol.">
        <title>Roseomonas hellenica sp. nov., isolated from roots of wild-growing Alkanna tinctoria.</title>
        <authorList>
            <person name="Rat A."/>
            <person name="Naranjo H.D."/>
            <person name="Lebbe L."/>
            <person name="Cnockaert M."/>
            <person name="Krigas N."/>
            <person name="Grigoriadou K."/>
            <person name="Maloupa E."/>
            <person name="Willems A."/>
        </authorList>
    </citation>
    <scope>NUCLEOTIDE SEQUENCE [LARGE SCALE GENOMIC DNA]</scope>
    <source>
        <strain evidence="2">LMG 31523</strain>
    </source>
</reference>
<dbReference type="Pfam" id="PF05013">
    <property type="entry name" value="FGase"/>
    <property type="match status" value="1"/>
</dbReference>
<dbReference type="RefSeq" id="WP_211850532.1">
    <property type="nucleotide sequence ID" value="NZ_JAAGBB010000001.1"/>
</dbReference>
<protein>
    <submittedName>
        <fullName evidence="1">N-formylglutamate amidohydrolase</fullName>
    </submittedName>
</protein>
<dbReference type="InterPro" id="IPR007709">
    <property type="entry name" value="N-FG_amidohydro"/>
</dbReference>
<keyword evidence="2" id="KW-1185">Reference proteome</keyword>
<comment type="caution">
    <text evidence="1">The sequence shown here is derived from an EMBL/GenBank/DDBJ whole genome shotgun (WGS) entry which is preliminary data.</text>
</comment>
<organism evidence="1 2">
    <name type="scientific">Plastoroseomonas hellenica</name>
    <dbReference type="NCBI Taxonomy" id="2687306"/>
    <lineage>
        <taxon>Bacteria</taxon>
        <taxon>Pseudomonadati</taxon>
        <taxon>Pseudomonadota</taxon>
        <taxon>Alphaproteobacteria</taxon>
        <taxon>Acetobacterales</taxon>
        <taxon>Acetobacteraceae</taxon>
        <taxon>Plastoroseomonas</taxon>
    </lineage>
</organism>
<sequence>MQMDILPGVFARRDPADPAPVLFEIPRSGTEYPCDFRSIATLTDLQRSVSSHVEAAYAGVVGAGATWLYAFFPNAYIDANRHELDIDPDSLDGTWPEPLQPSPKTKTGVGLIPTVCAGTKPIYDAKPTVAEIRHRLDHYYWPYHNEVARLLKDFRDAHGAAWHLSCHSMTSLIASGPDAGQHRSDFDLGDRNGTTCDTALTDLVAEVLSGFGYRVTRNTYFIGAESVRKHGDPAKGIHSLQIEMNRSLYMDDATRIRRPDFPQVQAHLATLAERVVGFARDRAAARG</sequence>
<dbReference type="EMBL" id="JAAGBB010000001">
    <property type="protein sequence ID" value="MBR0662942.1"/>
    <property type="molecule type" value="Genomic_DNA"/>
</dbReference>
<proteinExistence type="predicted"/>
<dbReference type="Gene3D" id="3.40.630.40">
    <property type="entry name" value="Zn-dependent exopeptidases"/>
    <property type="match status" value="1"/>
</dbReference>
<dbReference type="Proteomes" id="UP001196870">
    <property type="component" value="Unassembled WGS sequence"/>
</dbReference>
<evidence type="ECO:0000313" key="1">
    <source>
        <dbReference type="EMBL" id="MBR0662942.1"/>
    </source>
</evidence>